<dbReference type="NCBIfam" id="NF006128">
    <property type="entry name" value="PRK08272.1"/>
    <property type="match status" value="1"/>
</dbReference>
<evidence type="ECO:0000313" key="2">
    <source>
        <dbReference type="Proteomes" id="UP000695022"/>
    </source>
</evidence>
<evidence type="ECO:0000313" key="3">
    <source>
        <dbReference type="RefSeq" id="XP_014663979.1"/>
    </source>
</evidence>
<dbReference type="GeneID" id="106806524"/>
<dbReference type="RefSeq" id="XP_014663979.1">
    <property type="nucleotide sequence ID" value="XM_014808493.1"/>
</dbReference>
<name>A0ABM1DVK8_PRICU</name>
<protein>
    <submittedName>
        <fullName evidence="3">Probable enoyl-CoA hydratase echA8</fullName>
    </submittedName>
</protein>
<dbReference type="SUPFAM" id="SSF52096">
    <property type="entry name" value="ClpP/crotonase"/>
    <property type="match status" value="1"/>
</dbReference>
<sequence length="346" mass="37490">MFTFTFALSSFTPDVVHSRSSMLSAAARAASRRQTSGAWCATCRWACSAGSDSGAPRGDEQPFSSILYRVDQQVAHVTLNRPERLNAIDERMPAEIASAAARAAADPRVRAVLLSGAGGNFCAGYDLKVYAEAERGTVPGSQRMPWDPYVDYALMSRCTDAFMSLWRCPKPVVCKIEGAAIGGGSDIALCCDVTVMADDARIGYPPARVWGCPTTAMWLYRVGLEQAKRLLLTGALLSGTQAAAVGLVGESVPRADVDGAVGRILERIVTVPTNQLWFQKQVINHAVEQMGLLSTQRMATIFDGMSRHTPEGVAFQERAHKVGFKQAVRERDSGSDFMEKWGREST</sequence>
<dbReference type="PANTHER" id="PTHR43802:SF1">
    <property type="entry name" value="IP11341P-RELATED"/>
    <property type="match status" value="1"/>
</dbReference>
<dbReference type="PANTHER" id="PTHR43802">
    <property type="entry name" value="ENOYL-COA HYDRATASE"/>
    <property type="match status" value="1"/>
</dbReference>
<accession>A0ABM1DVK8</accession>
<dbReference type="InterPro" id="IPR029045">
    <property type="entry name" value="ClpP/crotonase-like_dom_sf"/>
</dbReference>
<dbReference type="InterPro" id="IPR001753">
    <property type="entry name" value="Enoyl-CoA_hydra/iso"/>
</dbReference>
<dbReference type="Pfam" id="PF00378">
    <property type="entry name" value="ECH_1"/>
    <property type="match status" value="1"/>
</dbReference>
<keyword evidence="2" id="KW-1185">Reference proteome</keyword>
<dbReference type="CDD" id="cd06558">
    <property type="entry name" value="crotonase-like"/>
    <property type="match status" value="1"/>
</dbReference>
<reference evidence="3" key="1">
    <citation type="submission" date="2025-08" db="UniProtKB">
        <authorList>
            <consortium name="RefSeq"/>
        </authorList>
    </citation>
    <scope>IDENTIFICATION</scope>
</reference>
<evidence type="ECO:0000256" key="1">
    <source>
        <dbReference type="ARBA" id="ARBA00005254"/>
    </source>
</evidence>
<comment type="similarity">
    <text evidence="1">Belongs to the enoyl-CoA hydratase/isomerase family.</text>
</comment>
<organism evidence="2 3">
    <name type="scientific">Priapulus caudatus</name>
    <name type="common">Priapulid worm</name>
    <dbReference type="NCBI Taxonomy" id="37621"/>
    <lineage>
        <taxon>Eukaryota</taxon>
        <taxon>Metazoa</taxon>
        <taxon>Ecdysozoa</taxon>
        <taxon>Scalidophora</taxon>
        <taxon>Priapulida</taxon>
        <taxon>Priapulimorpha</taxon>
        <taxon>Priapulimorphida</taxon>
        <taxon>Priapulidae</taxon>
        <taxon>Priapulus</taxon>
    </lineage>
</organism>
<gene>
    <name evidence="3" type="primary">LOC106806524</name>
</gene>
<dbReference type="Proteomes" id="UP000695022">
    <property type="component" value="Unplaced"/>
</dbReference>
<dbReference type="Gene3D" id="3.90.226.10">
    <property type="entry name" value="2-enoyl-CoA Hydratase, Chain A, domain 1"/>
    <property type="match status" value="1"/>
</dbReference>
<proteinExistence type="inferred from homology"/>